<gene>
    <name evidence="5" type="ORF">SAMN05216375_1561</name>
</gene>
<accession>A0A1H7D9K0</accession>
<comment type="similarity">
    <text evidence="1">Belongs to the IS21/IS1162 putative ATP-binding protein family.</text>
</comment>
<keyword evidence="2" id="KW-0547">Nucleotide-binding</keyword>
<dbReference type="InterPro" id="IPR028350">
    <property type="entry name" value="DNAC/IstB-like"/>
</dbReference>
<dbReference type="Pfam" id="PF01695">
    <property type="entry name" value="IstB_IS21"/>
    <property type="match status" value="1"/>
</dbReference>
<keyword evidence="3" id="KW-0067">ATP-binding</keyword>
<organism evidence="5 6">
    <name type="scientific">Trichococcus ilyis</name>
    <dbReference type="NCBI Taxonomy" id="640938"/>
    <lineage>
        <taxon>Bacteria</taxon>
        <taxon>Bacillati</taxon>
        <taxon>Bacillota</taxon>
        <taxon>Bacilli</taxon>
        <taxon>Lactobacillales</taxon>
        <taxon>Carnobacteriaceae</taxon>
        <taxon>Trichococcus</taxon>
    </lineage>
</organism>
<dbReference type="InterPro" id="IPR027417">
    <property type="entry name" value="P-loop_NTPase"/>
</dbReference>
<dbReference type="SMART" id="SM00382">
    <property type="entry name" value="AAA"/>
    <property type="match status" value="1"/>
</dbReference>
<dbReference type="InterPro" id="IPR002611">
    <property type="entry name" value="IstB_ATP-bd"/>
</dbReference>
<dbReference type="PRINTS" id="PR00300">
    <property type="entry name" value="CLPPROTEASEA"/>
</dbReference>
<keyword evidence="6" id="KW-1185">Reference proteome</keyword>
<sequence>MNDSMDALQSQFRQLRLVETASELPELFRKAEQASWTYRELVQEIVCFELRKREEKSVQKRLKWAKFPYHKTLTEFDLSDQTSLSKRQLTQLQELTWLEQQYNLIFLGPSGVGKTHLSIALGMEAIQKGFQVTFVTMGELLSLLKTEEFTRKAQVQLNRIRASDLVIIDDLMYMAMDQREATLFFHLINHLYERSSIILTSNKSPDQWGELLGDEGVAMAILDRILHRAEVVHMNEASYRMKHRQSMFVSESVQN</sequence>
<dbReference type="PANTHER" id="PTHR30050">
    <property type="entry name" value="CHROMOSOMAL REPLICATION INITIATOR PROTEIN DNAA"/>
    <property type="match status" value="1"/>
</dbReference>
<dbReference type="RefSeq" id="WP_016252698.1">
    <property type="nucleotide sequence ID" value="NZ_FNYT01000056.1"/>
</dbReference>
<name>A0A1H7D9K0_9LACT</name>
<evidence type="ECO:0000313" key="6">
    <source>
        <dbReference type="Proteomes" id="UP000199280"/>
    </source>
</evidence>
<dbReference type="SUPFAM" id="SSF52540">
    <property type="entry name" value="P-loop containing nucleoside triphosphate hydrolases"/>
    <property type="match status" value="1"/>
</dbReference>
<dbReference type="Gene3D" id="3.40.50.300">
    <property type="entry name" value="P-loop containing nucleotide triphosphate hydrolases"/>
    <property type="match status" value="1"/>
</dbReference>
<proteinExistence type="inferred from homology"/>
<evidence type="ECO:0000259" key="4">
    <source>
        <dbReference type="SMART" id="SM00382"/>
    </source>
</evidence>
<evidence type="ECO:0000256" key="1">
    <source>
        <dbReference type="ARBA" id="ARBA00008059"/>
    </source>
</evidence>
<reference evidence="5 6" key="1">
    <citation type="submission" date="2016-10" db="EMBL/GenBank/DDBJ databases">
        <authorList>
            <person name="Varghese N."/>
            <person name="Submissions S."/>
        </authorList>
    </citation>
    <scope>NUCLEOTIDE SEQUENCE [LARGE SCALE GENOMIC DNA]</scope>
    <source>
        <strain evidence="5 6">DSM 22150</strain>
    </source>
</reference>
<dbReference type="Proteomes" id="UP000199280">
    <property type="component" value="Unassembled WGS sequence"/>
</dbReference>
<evidence type="ECO:0000256" key="2">
    <source>
        <dbReference type="ARBA" id="ARBA00022741"/>
    </source>
</evidence>
<dbReference type="InterPro" id="IPR047661">
    <property type="entry name" value="IstB"/>
</dbReference>
<dbReference type="PIRSF" id="PIRSF003073">
    <property type="entry name" value="DNAC_TnpB_IstB"/>
    <property type="match status" value="1"/>
</dbReference>
<evidence type="ECO:0000313" key="5">
    <source>
        <dbReference type="EMBL" id="SEJ98408.1"/>
    </source>
</evidence>
<dbReference type="InterPro" id="IPR001270">
    <property type="entry name" value="ClpA/B"/>
</dbReference>
<feature type="domain" description="AAA+ ATPase" evidence="4">
    <location>
        <begin position="100"/>
        <end position="233"/>
    </location>
</feature>
<dbReference type="CDD" id="cd00009">
    <property type="entry name" value="AAA"/>
    <property type="match status" value="1"/>
</dbReference>
<protein>
    <submittedName>
        <fullName evidence="5">DNA replication protein DnaC</fullName>
    </submittedName>
</protein>
<dbReference type="NCBIfam" id="NF038214">
    <property type="entry name" value="IS21_help_AAA"/>
    <property type="match status" value="1"/>
</dbReference>
<dbReference type="EMBL" id="FNYT01000056">
    <property type="protein sequence ID" value="SEJ98408.1"/>
    <property type="molecule type" value="Genomic_DNA"/>
</dbReference>
<dbReference type="InterPro" id="IPR003593">
    <property type="entry name" value="AAA+_ATPase"/>
</dbReference>
<dbReference type="PANTHER" id="PTHR30050:SF4">
    <property type="entry name" value="ATP-BINDING PROTEIN RV3427C IN INSERTION SEQUENCE-RELATED"/>
    <property type="match status" value="1"/>
</dbReference>
<comment type="caution">
    <text evidence="5">The sequence shown here is derived from an EMBL/GenBank/DDBJ whole genome shotgun (WGS) entry which is preliminary data.</text>
</comment>
<evidence type="ECO:0000256" key="3">
    <source>
        <dbReference type="ARBA" id="ARBA00022840"/>
    </source>
</evidence>